<dbReference type="RefSeq" id="WP_373656896.1">
    <property type="nucleotide sequence ID" value="NZ_JBGUAW010000011.1"/>
</dbReference>
<reference evidence="1 2" key="1">
    <citation type="submission" date="2024-08" db="EMBL/GenBank/DDBJ databases">
        <title>Whole-genome sequencing of halo(alkali)philic microorganisms from hypersaline lakes.</title>
        <authorList>
            <person name="Sorokin D.Y."/>
            <person name="Merkel A.Y."/>
            <person name="Messina E."/>
            <person name="Yakimov M."/>
        </authorList>
    </citation>
    <scope>NUCLEOTIDE SEQUENCE [LARGE SCALE GENOMIC DNA]</scope>
    <source>
        <strain evidence="1 2">Cl-TMA</strain>
    </source>
</reference>
<protein>
    <submittedName>
        <fullName evidence="1">Uncharacterized protein</fullName>
    </submittedName>
</protein>
<comment type="caution">
    <text evidence="1">The sequence shown here is derived from an EMBL/GenBank/DDBJ whole genome shotgun (WGS) entry which is preliminary data.</text>
</comment>
<evidence type="ECO:0000313" key="2">
    <source>
        <dbReference type="Proteomes" id="UP001575181"/>
    </source>
</evidence>
<proteinExistence type="predicted"/>
<evidence type="ECO:0000313" key="1">
    <source>
        <dbReference type="EMBL" id="MFA9462107.1"/>
    </source>
</evidence>
<organism evidence="1 2">
    <name type="scientific">Thiohalorhabdus methylotrophus</name>
    <dbReference type="NCBI Taxonomy" id="3242694"/>
    <lineage>
        <taxon>Bacteria</taxon>
        <taxon>Pseudomonadati</taxon>
        <taxon>Pseudomonadota</taxon>
        <taxon>Gammaproteobacteria</taxon>
        <taxon>Thiohalorhabdales</taxon>
        <taxon>Thiohalorhabdaceae</taxon>
        <taxon>Thiohalorhabdus</taxon>
    </lineage>
</organism>
<dbReference type="Proteomes" id="UP001575181">
    <property type="component" value="Unassembled WGS sequence"/>
</dbReference>
<keyword evidence="2" id="KW-1185">Reference proteome</keyword>
<sequence>MAEDAFELQLLIRDSSLPPEHPRLADKVWAHYQASRERWRAQEDQSLSRVFPPQPLYVAASAYFGGIGQTGRLFKVLEDGAQDAMRSGSLGYWRDYQLRLAAEAARVGNGPRALAALDRIHARYRVPASPEGGLSPDDRAWTAYLLALRYAYGSAQGRSRQMVLRDARFVLKTVQQDRQFRLPYKCCWVPALKMLPPLQRATAKAGDAELYSRIGTQIAEAREAVLSVKDKLDFQNPLPGSLFQGDHVRSLGTSGFLYGVDELLDEEYEGGRTGWTKFSPARSWSKREKQPVPHWPLFRAALAQWKAALHLGRAEDRRTSYERAKKRLARLNVHYQEAGERRAAADGLIRARHRFRLAKAREAELAGEYEQALAGYEEVVAWSERVRESLEPEQRLYFFQGYAKPAYLGRIRVRARLQRAQGGQGGALLAAIQSYRGRQLLEQVPGSEQGALTPTVAELQRDLGADEGRLVVLDLETTWLSVLLDDSELRVVLQPDAARVRALARQARRQLVEGKAGEGRQQLLEALL</sequence>
<gene>
    <name evidence="1" type="ORF">ACERLL_14910</name>
</gene>
<dbReference type="EMBL" id="JBGUAW010000011">
    <property type="protein sequence ID" value="MFA9462107.1"/>
    <property type="molecule type" value="Genomic_DNA"/>
</dbReference>
<name>A0ABV4TXQ8_9GAMM</name>
<feature type="non-terminal residue" evidence="1">
    <location>
        <position position="528"/>
    </location>
</feature>
<accession>A0ABV4TXQ8</accession>